<evidence type="ECO:0000256" key="2">
    <source>
        <dbReference type="ARBA" id="ARBA00023054"/>
    </source>
</evidence>
<evidence type="ECO:0000259" key="3">
    <source>
        <dbReference type="Pfam" id="PF25954"/>
    </source>
</evidence>
<evidence type="ECO:0000256" key="1">
    <source>
        <dbReference type="ARBA" id="ARBA00004196"/>
    </source>
</evidence>
<protein>
    <recommendedName>
        <fullName evidence="3">CusB-like beta-barrel domain-containing protein</fullName>
    </recommendedName>
</protein>
<proteinExistence type="predicted"/>
<keyword evidence="2" id="KW-0175">Coiled coil</keyword>
<comment type="caution">
    <text evidence="4">The sequence shown here is derived from an EMBL/GenBank/DDBJ whole genome shotgun (WGS) entry which is preliminary data.</text>
</comment>
<dbReference type="PANTHER" id="PTHR32347:SF23">
    <property type="entry name" value="BLL5650 PROTEIN"/>
    <property type="match status" value="1"/>
</dbReference>
<dbReference type="Gene3D" id="2.40.30.170">
    <property type="match status" value="1"/>
</dbReference>
<organism evidence="4 5">
    <name type="scientific">Alienimonas chondri</name>
    <dbReference type="NCBI Taxonomy" id="2681879"/>
    <lineage>
        <taxon>Bacteria</taxon>
        <taxon>Pseudomonadati</taxon>
        <taxon>Planctomycetota</taxon>
        <taxon>Planctomycetia</taxon>
        <taxon>Planctomycetales</taxon>
        <taxon>Planctomycetaceae</taxon>
        <taxon>Alienimonas</taxon>
    </lineage>
</organism>
<dbReference type="EMBL" id="WTPX01000289">
    <property type="protein sequence ID" value="NNJ28091.1"/>
    <property type="molecule type" value="Genomic_DNA"/>
</dbReference>
<evidence type="ECO:0000313" key="5">
    <source>
        <dbReference type="Proteomes" id="UP000609651"/>
    </source>
</evidence>
<evidence type="ECO:0000313" key="4">
    <source>
        <dbReference type="EMBL" id="NNJ28091.1"/>
    </source>
</evidence>
<keyword evidence="5" id="KW-1185">Reference proteome</keyword>
<dbReference type="Pfam" id="PF25954">
    <property type="entry name" value="Beta-barrel_RND_2"/>
    <property type="match status" value="1"/>
</dbReference>
<dbReference type="InterPro" id="IPR050465">
    <property type="entry name" value="UPF0194_transport"/>
</dbReference>
<comment type="subcellular location">
    <subcellularLocation>
        <location evidence="1">Cell envelope</location>
    </subcellularLocation>
</comment>
<reference evidence="4 5" key="1">
    <citation type="journal article" date="2020" name="Syst. Appl. Microbiol.">
        <title>Alienimonas chondri sp. nov., a novel planctomycete isolated from the biofilm of the red alga Chondrus crispus.</title>
        <authorList>
            <person name="Vitorino I."/>
            <person name="Albuquerque L."/>
            <person name="Wiegand S."/>
            <person name="Kallscheuer N."/>
            <person name="da Costa M.S."/>
            <person name="Lobo-da-Cunha A."/>
            <person name="Jogler C."/>
            <person name="Lage O.M."/>
        </authorList>
    </citation>
    <scope>NUCLEOTIDE SEQUENCE [LARGE SCALE GENOMIC DNA]</scope>
    <source>
        <strain evidence="4 5">LzC2</strain>
    </source>
</reference>
<accession>A0ABX1VJ18</accession>
<dbReference type="PANTHER" id="PTHR32347">
    <property type="entry name" value="EFFLUX SYSTEM COMPONENT YKNX-RELATED"/>
    <property type="match status" value="1"/>
</dbReference>
<gene>
    <name evidence="4" type="ORF">LzC2_42020</name>
</gene>
<dbReference type="Gene3D" id="2.40.50.100">
    <property type="match status" value="1"/>
</dbReference>
<feature type="domain" description="CusB-like beta-barrel" evidence="3">
    <location>
        <begin position="130"/>
        <end position="203"/>
    </location>
</feature>
<dbReference type="InterPro" id="IPR058792">
    <property type="entry name" value="Beta-barrel_RND_2"/>
</dbReference>
<name>A0ABX1VJ18_9PLAN</name>
<sequence length="227" mass="23706">MSAAPFDGLIAEGLVEPGDRVAAGAALARLDGRELRWDLAAAEAERDGHAKDRDRRLAAGKVTDFQLADLAVRRLDLKIATLRRKEGQLDIIAGTAGVVLSAAVDRGANAPVTVGQPLYEVAPLEVLRAEVAVSPDDLPHLSEGAAVTLRPDGAGGAAVTGTVNRIRPAAEVRDSAVAFVAEVAVPNPDGDLRPGVRGAAEVSASRRALGWTLFHRPVEKLGGWLGW</sequence>
<dbReference type="SUPFAM" id="SSF111369">
    <property type="entry name" value="HlyD-like secretion proteins"/>
    <property type="match status" value="1"/>
</dbReference>
<dbReference type="Proteomes" id="UP000609651">
    <property type="component" value="Unassembled WGS sequence"/>
</dbReference>